<feature type="region of interest" description="Disordered" evidence="1">
    <location>
        <begin position="273"/>
        <end position="357"/>
    </location>
</feature>
<feature type="compositionally biased region" description="Low complexity" evidence="1">
    <location>
        <begin position="474"/>
        <end position="495"/>
    </location>
</feature>
<dbReference type="OrthoDB" id="2554166at2759"/>
<evidence type="ECO:0000313" key="5">
    <source>
        <dbReference type="Proteomes" id="UP000006174"/>
    </source>
</evidence>
<comment type="caution">
    <text evidence="4">The sequence shown here is derived from an EMBL/GenBank/DDBJ whole genome shotgun (WGS) entry which is preliminary data.</text>
</comment>
<feature type="compositionally biased region" description="Polar residues" evidence="1">
    <location>
        <begin position="339"/>
        <end position="349"/>
    </location>
</feature>
<evidence type="ECO:0000256" key="2">
    <source>
        <dbReference type="SAM" id="Phobius"/>
    </source>
</evidence>
<evidence type="ECO:0000256" key="3">
    <source>
        <dbReference type="SAM" id="SignalP"/>
    </source>
</evidence>
<feature type="compositionally biased region" description="Polar residues" evidence="1">
    <location>
        <begin position="296"/>
        <end position="305"/>
    </location>
</feature>
<dbReference type="AlphaFoldDB" id="I2FZ60"/>
<dbReference type="OMA" id="YANIADG"/>
<keyword evidence="2" id="KW-0812">Transmembrane</keyword>
<gene>
    <name evidence="4" type="ORF">UHOR_03474</name>
</gene>
<sequence>MLLPHRQSLARRPKWRSTPLNASTSAALAFLLGSALVSASAPYSPPSSSTPSSTERRTSARIDAIEDGPSWQVSQQRKNEAAEVKSDTLNRRKHVTFQYSDQQSQGASAPNFAQPVDDADSETFASILPTILRHEKPLYADDDMILHPDASAASATSAASLPRSGSTHSDLLSEAHQYDTQQPASRPSVYNEDLVGKQTGSGYVFVRRTDPSYISGAGAALVTLFSRRDSPVSRPPLVPNSNSRLLIALVIVCILAVGVLTLAAQEMYKRLQSVGQPRSPLRRRSGEGRSTRTLYRSDSSYTSIPASVLSAPTLEEEEERIKTPPTLSRRSSAAASSSVPSPLNENGPNSDDEELERKTQTDLHYLSLPFGIGIGYSYANIADGRDAKTRLSKLAAKRSRSRLGSTLALSTGTLPIPGLSAAANGGDGLRSRSRSFKELCRDAFSSATTTRDIGAIMEEEGGSDMTGVSTPRWGSSSLASLDLSSSGGSGTVTPTGPGGSGTLSTSTGSMTLESLASHGLHAKGRYFGVDSAPATGHTLVDLGQGTPELAVSDPDGITRPASTPGVMPSQVARHPLVEQLRREGRSDTSKRVGKGTPTNAKAF</sequence>
<feature type="compositionally biased region" description="Low complexity" evidence="1">
    <location>
        <begin position="328"/>
        <end position="338"/>
    </location>
</feature>
<reference evidence="4 5" key="1">
    <citation type="journal article" date="2012" name="Plant Cell">
        <title>Genome comparison of barley and maize smut fungi reveals targeted loss of RNA silencing components and species-specific presence of transposable elements.</title>
        <authorList>
            <person name="Laurie J.D."/>
            <person name="Ali S."/>
            <person name="Linning R."/>
            <person name="Mannhaupt G."/>
            <person name="Wong P."/>
            <person name="Gueldener U."/>
            <person name="Muensterkoetter M."/>
            <person name="Moore R."/>
            <person name="Kahmann R."/>
            <person name="Bakkeren G."/>
            <person name="Schirawski J."/>
        </authorList>
    </citation>
    <scope>NUCLEOTIDE SEQUENCE [LARGE SCALE GENOMIC DNA]</scope>
    <source>
        <strain evidence="5">Uh4875-4</strain>
    </source>
</reference>
<feature type="compositionally biased region" description="Basic and acidic residues" evidence="1">
    <location>
        <begin position="575"/>
        <end position="590"/>
    </location>
</feature>
<proteinExistence type="predicted"/>
<dbReference type="Proteomes" id="UP000006174">
    <property type="component" value="Unassembled WGS sequence"/>
</dbReference>
<dbReference type="eggNOG" id="ENOG502TGGS">
    <property type="taxonomic scope" value="Eukaryota"/>
</dbReference>
<evidence type="ECO:0000313" key="4">
    <source>
        <dbReference type="EMBL" id="CCF52203.1"/>
    </source>
</evidence>
<feature type="chain" id="PRO_5003659273" evidence="3">
    <location>
        <begin position="40"/>
        <end position="603"/>
    </location>
</feature>
<dbReference type="HOGENOM" id="CLU_451436_0_0_1"/>
<organism evidence="4 5">
    <name type="scientific">Ustilago hordei</name>
    <name type="common">Barley covered smut fungus</name>
    <dbReference type="NCBI Taxonomy" id="120017"/>
    <lineage>
        <taxon>Eukaryota</taxon>
        <taxon>Fungi</taxon>
        <taxon>Dikarya</taxon>
        <taxon>Basidiomycota</taxon>
        <taxon>Ustilaginomycotina</taxon>
        <taxon>Ustilaginomycetes</taxon>
        <taxon>Ustilaginales</taxon>
        <taxon>Ustilaginaceae</taxon>
        <taxon>Ustilago</taxon>
    </lineage>
</organism>
<feature type="region of interest" description="Disordered" evidence="1">
    <location>
        <begin position="70"/>
        <end position="89"/>
    </location>
</feature>
<dbReference type="STRING" id="1128400.I2FZ60"/>
<feature type="transmembrane region" description="Helical" evidence="2">
    <location>
        <begin position="245"/>
        <end position="264"/>
    </location>
</feature>
<accession>I2FZ60</accession>
<name>I2FZ60_USTHO</name>
<keyword evidence="5" id="KW-1185">Reference proteome</keyword>
<evidence type="ECO:0000256" key="1">
    <source>
        <dbReference type="SAM" id="MobiDB-lite"/>
    </source>
</evidence>
<feature type="region of interest" description="Disordered" evidence="1">
    <location>
        <begin position="459"/>
        <end position="508"/>
    </location>
</feature>
<keyword evidence="2" id="KW-1133">Transmembrane helix</keyword>
<dbReference type="EMBL" id="CAGI01000172">
    <property type="protein sequence ID" value="CCF52203.1"/>
    <property type="molecule type" value="Genomic_DNA"/>
</dbReference>
<keyword evidence="2" id="KW-0472">Membrane</keyword>
<feature type="region of interest" description="Disordered" evidence="1">
    <location>
        <begin position="538"/>
        <end position="603"/>
    </location>
</feature>
<feature type="signal peptide" evidence="3">
    <location>
        <begin position="1"/>
        <end position="39"/>
    </location>
</feature>
<feature type="compositionally biased region" description="Basic and acidic residues" evidence="1">
    <location>
        <begin position="77"/>
        <end position="89"/>
    </location>
</feature>
<keyword evidence="3" id="KW-0732">Signal</keyword>
<protein>
    <submittedName>
        <fullName evidence="4">Uncharacterized protein</fullName>
    </submittedName>
</protein>